<organism evidence="1">
    <name type="scientific">Klebsiella pneumoniae</name>
    <dbReference type="NCBI Taxonomy" id="573"/>
    <lineage>
        <taxon>Bacteria</taxon>
        <taxon>Pseudomonadati</taxon>
        <taxon>Pseudomonadota</taxon>
        <taxon>Gammaproteobacteria</taxon>
        <taxon>Enterobacterales</taxon>
        <taxon>Enterobacteriaceae</taxon>
        <taxon>Klebsiella/Raoultella group</taxon>
        <taxon>Klebsiella</taxon>
        <taxon>Klebsiella pneumoniae complex</taxon>
    </lineage>
</organism>
<accession>A0A482M6R4</accession>
<proteinExistence type="predicted"/>
<keyword evidence="1" id="KW-0614">Plasmid</keyword>
<geneLocation type="plasmid" evidence="1">
    <name>pA1705-NDM</name>
</geneLocation>
<reference evidence="1" key="1">
    <citation type="submission" date="2018-09" db="EMBL/GenBank/DDBJ databases">
        <authorList>
            <person name="Zhou D."/>
        </authorList>
    </citation>
    <scope>NUCLEOTIDE SEQUENCE</scope>
    <source>
        <strain evidence="1">A1705</strain>
        <plasmid evidence="1">pA1705-NDM</plasmid>
    </source>
</reference>
<sequence length="43" mass="4741">MLSCPTPGTGKSKFSPSPAFLNKNREMVAQGESRNHLYPDFIS</sequence>
<protein>
    <submittedName>
        <fullName evidence="1">Uncharacterized protein</fullName>
    </submittedName>
</protein>
<dbReference type="AlphaFoldDB" id="A0A482M6R4"/>
<evidence type="ECO:0000313" key="1">
    <source>
        <dbReference type="EMBL" id="QBQ68500.1"/>
    </source>
</evidence>
<dbReference type="EMBL" id="MH909349">
    <property type="protein sequence ID" value="QBQ68500.1"/>
    <property type="molecule type" value="Genomic_DNA"/>
</dbReference>
<name>A0A482M6R4_KLEPN</name>